<evidence type="ECO:0000313" key="2">
    <source>
        <dbReference type="Proteomes" id="UP001524499"/>
    </source>
</evidence>
<comment type="caution">
    <text evidence="1">The sequence shown here is derived from an EMBL/GenBank/DDBJ whole genome shotgun (WGS) entry which is preliminary data.</text>
</comment>
<gene>
    <name evidence="1" type="ORF">NP590_07455</name>
</gene>
<organism evidence="1 2">
    <name type="scientific">Methylomonas subterranea</name>
    <dbReference type="NCBI Taxonomy" id="2952225"/>
    <lineage>
        <taxon>Bacteria</taxon>
        <taxon>Pseudomonadati</taxon>
        <taxon>Pseudomonadota</taxon>
        <taxon>Gammaproteobacteria</taxon>
        <taxon>Methylococcales</taxon>
        <taxon>Methylococcaceae</taxon>
        <taxon>Methylomonas</taxon>
    </lineage>
</organism>
<accession>A0ABT1TES8</accession>
<proteinExistence type="predicted"/>
<dbReference type="EMBL" id="JANIBJ010000011">
    <property type="protein sequence ID" value="MCQ8103935.1"/>
    <property type="molecule type" value="Genomic_DNA"/>
</dbReference>
<keyword evidence="2" id="KW-1185">Reference proteome</keyword>
<reference evidence="1 2" key="1">
    <citation type="submission" date="2022-07" db="EMBL/GenBank/DDBJ databases">
        <title>Methylomonas rivi sp. nov., Methylomonas rosea sp. nov., Methylomonas aureus sp. nov. and Methylomonas subterranea sp. nov., four novel methanotrophs isolated from a freshwater creek and the deep terrestrial subsurface.</title>
        <authorList>
            <person name="Abin C."/>
            <person name="Sankaranarayanan K."/>
            <person name="Garner C."/>
            <person name="Sindelar R."/>
            <person name="Kotary K."/>
            <person name="Garner R."/>
            <person name="Barclay S."/>
            <person name="Lawson P."/>
            <person name="Krumholz L."/>
        </authorList>
    </citation>
    <scope>NUCLEOTIDE SEQUENCE [LARGE SCALE GENOMIC DNA]</scope>
    <source>
        <strain evidence="1 2">SURF-2</strain>
    </source>
</reference>
<protein>
    <recommendedName>
        <fullName evidence="3">ApeA N-terminal domain-containing protein</fullName>
    </recommendedName>
</protein>
<name>A0ABT1TES8_9GAMM</name>
<sequence length="555" mass="65419">MFAKPPLLTIQQGSKGTFVSWLEDLGLKDFLTNHPLPKLVEWGWLVPQYRVVFPVDYFLAWQNFPLCPAQTDPDKPAFDIEDYLWASDWCINDDRNPLWFLHPFFHTDDATHEFLRRNDFLTTPIPESFIHPYRSILITPYADYLFHWQAYALIDVICKADYFQPILNTPDIEERAQSVIRGATQLKQNDIKPTDVLSESNNWGGLAEPMTWLSHYRAFRDALFGNEDQNLHIKGAKQLAEHLGINAEILEDAIETKLLRLAKRWLWANEKYCKWTLQAWPYLQQDIRLALEWLYILNDNDLAFYLDKWAYSSFGEREWVDLRKVLPYEFFQDKQYFLLYLPFYEKHYKDILPTNEKLKQFVDSLQSTNKSFGSLLNAFRQLHENLEYYPEQKGGLDFRTLRPLDYYSLLAIRAESCLRYALGYDREENISQENDKKGLTDYIRELARQRNISDSVVDFFEQKKNNNGQKYTKAGQYTQPKKSNDPIGKIMQVECADERNTCLLKAFLSCLLARNYFAHHTYLDKELIRTEKSAFMLTGILTTVLVLLDDTVDYS</sequence>
<evidence type="ECO:0008006" key="3">
    <source>
        <dbReference type="Google" id="ProtNLM"/>
    </source>
</evidence>
<evidence type="ECO:0000313" key="1">
    <source>
        <dbReference type="EMBL" id="MCQ8103935.1"/>
    </source>
</evidence>
<dbReference type="RefSeq" id="WP_256601684.1">
    <property type="nucleotide sequence ID" value="NZ_JANIBJ010000011.1"/>
</dbReference>
<dbReference type="Proteomes" id="UP001524499">
    <property type="component" value="Unassembled WGS sequence"/>
</dbReference>